<dbReference type="EMBL" id="SNRW01001228">
    <property type="protein sequence ID" value="KAA6397229.1"/>
    <property type="molecule type" value="Genomic_DNA"/>
</dbReference>
<dbReference type="OrthoDB" id="6158363at2759"/>
<dbReference type="Gene3D" id="3.90.70.80">
    <property type="match status" value="1"/>
</dbReference>
<name>A0A5J4WSZ6_9EUKA</name>
<sequence>MTLYDADAVVSNSTRGIIDYRPAQYLRGILDWTNKFANKLLMDKRTAELRIAYDRTMRLRLCGLVRIFDQEMQPLSDSYERQSQNSYQLKLGISSTTELGELNASHASNIRNWFKVVYSADLVNGSARPCESCQIQIKKYKKSQGTICNCICWSQVTSSTENVRAVTMLMLFRNSFAFTDLLRIPAVKAETLRIEACNYALVHVDQFQRFFVDGEDSVHYVHQMSNEGEYGDDRLFMAIFAVYHMWVHAQMVGGITFVERNQNKRVIQVGYLTNIYYVSNRYD</sequence>
<reference evidence="1 2" key="1">
    <citation type="submission" date="2019-03" db="EMBL/GenBank/DDBJ databases">
        <title>Single cell metagenomics reveals metabolic interactions within the superorganism composed of flagellate Streblomastix strix and complex community of Bacteroidetes bacteria on its surface.</title>
        <authorList>
            <person name="Treitli S.C."/>
            <person name="Kolisko M."/>
            <person name="Husnik F."/>
            <person name="Keeling P."/>
            <person name="Hampl V."/>
        </authorList>
    </citation>
    <scope>NUCLEOTIDE SEQUENCE [LARGE SCALE GENOMIC DNA]</scope>
    <source>
        <strain evidence="1">ST1C</strain>
    </source>
</reference>
<accession>A0A5J4WSZ6</accession>
<gene>
    <name evidence="1" type="ORF">EZS28_007246</name>
</gene>
<evidence type="ECO:0000313" key="2">
    <source>
        <dbReference type="Proteomes" id="UP000324800"/>
    </source>
</evidence>
<proteinExistence type="predicted"/>
<protein>
    <submittedName>
        <fullName evidence="1">Uncharacterized protein</fullName>
    </submittedName>
</protein>
<evidence type="ECO:0000313" key="1">
    <source>
        <dbReference type="EMBL" id="KAA6397229.1"/>
    </source>
</evidence>
<comment type="caution">
    <text evidence="1">The sequence shown here is derived from an EMBL/GenBank/DDBJ whole genome shotgun (WGS) entry which is preliminary data.</text>
</comment>
<dbReference type="AlphaFoldDB" id="A0A5J4WSZ6"/>
<dbReference type="Proteomes" id="UP000324800">
    <property type="component" value="Unassembled WGS sequence"/>
</dbReference>
<organism evidence="1 2">
    <name type="scientific">Streblomastix strix</name>
    <dbReference type="NCBI Taxonomy" id="222440"/>
    <lineage>
        <taxon>Eukaryota</taxon>
        <taxon>Metamonada</taxon>
        <taxon>Preaxostyla</taxon>
        <taxon>Oxymonadida</taxon>
        <taxon>Streblomastigidae</taxon>
        <taxon>Streblomastix</taxon>
    </lineage>
</organism>